<dbReference type="RefSeq" id="WP_091683528.1">
    <property type="nucleotide sequence ID" value="NZ_BAABFM010000003.1"/>
</dbReference>
<dbReference type="EMBL" id="FOWD01000001">
    <property type="protein sequence ID" value="SFN76142.1"/>
    <property type="molecule type" value="Genomic_DNA"/>
</dbReference>
<dbReference type="Gene3D" id="2.60.120.260">
    <property type="entry name" value="Galactose-binding domain-like"/>
    <property type="match status" value="1"/>
</dbReference>
<reference evidence="4 5" key="1">
    <citation type="submission" date="2016-10" db="EMBL/GenBank/DDBJ databases">
        <authorList>
            <person name="de Groot N.N."/>
        </authorList>
    </citation>
    <scope>NUCLEOTIDE SEQUENCE [LARGE SCALE GENOMIC DNA]</scope>
    <source>
        <strain evidence="4 5">DSM 1283</strain>
    </source>
</reference>
<dbReference type="STRING" id="1527.SAMN04489757_101111"/>
<dbReference type="SUPFAM" id="SSF49785">
    <property type="entry name" value="Galactose-binding domain-like"/>
    <property type="match status" value="1"/>
</dbReference>
<evidence type="ECO:0000313" key="4">
    <source>
        <dbReference type="EMBL" id="SFN76142.1"/>
    </source>
</evidence>
<dbReference type="Proteomes" id="UP000198806">
    <property type="component" value="Unassembled WGS sequence"/>
</dbReference>
<dbReference type="PROSITE" id="PS50022">
    <property type="entry name" value="FA58C_3"/>
    <property type="match status" value="1"/>
</dbReference>
<proteinExistence type="predicted"/>
<protein>
    <submittedName>
        <fullName evidence="4">F5/8 type C domain-containing protein</fullName>
    </submittedName>
</protein>
<evidence type="ECO:0000256" key="2">
    <source>
        <dbReference type="SAM" id="Phobius"/>
    </source>
</evidence>
<evidence type="ECO:0000259" key="3">
    <source>
        <dbReference type="PROSITE" id="PS50022"/>
    </source>
</evidence>
<keyword evidence="2" id="KW-0812">Transmembrane</keyword>
<keyword evidence="2" id="KW-1133">Transmembrane helix</keyword>
<accession>A0A1I5BNA4</accession>
<feature type="domain" description="F5/8 type C" evidence="3">
    <location>
        <begin position="58"/>
        <end position="207"/>
    </location>
</feature>
<dbReference type="OrthoDB" id="3884309at2"/>
<organism evidence="4 5">
    <name type="scientific">Anaerocolumna aminovalerica</name>
    <dbReference type="NCBI Taxonomy" id="1527"/>
    <lineage>
        <taxon>Bacteria</taxon>
        <taxon>Bacillati</taxon>
        <taxon>Bacillota</taxon>
        <taxon>Clostridia</taxon>
        <taxon>Lachnospirales</taxon>
        <taxon>Lachnospiraceae</taxon>
        <taxon>Anaerocolumna</taxon>
    </lineage>
</organism>
<keyword evidence="5" id="KW-1185">Reference proteome</keyword>
<keyword evidence="2" id="KW-0472">Membrane</keyword>
<dbReference type="AlphaFoldDB" id="A0A1I5BNA4"/>
<sequence length="207" mass="23100">MKVVRPIIIVILLAVNIYLLGFAPGRAKEPPRQMDADQVTVMQSPDQTEGMEHPDFKKKEYTLVLPEGTNIALKKKVKASSYADVYTPKKVTDGKATGVSYWEGKPDYPNYLTVDLESIQTFHAIRIALNPMAIWGKRTQTIAVQISDDGENFTTLAGEKQYTFDPDTGNEVQILFDDTQARYVELVFTENSGAGGGQVAEFEIYQK</sequence>
<feature type="transmembrane region" description="Helical" evidence="2">
    <location>
        <begin position="6"/>
        <end position="24"/>
    </location>
</feature>
<evidence type="ECO:0000256" key="1">
    <source>
        <dbReference type="ARBA" id="ARBA00023295"/>
    </source>
</evidence>
<evidence type="ECO:0000313" key="5">
    <source>
        <dbReference type="Proteomes" id="UP000198806"/>
    </source>
</evidence>
<dbReference type="InterPro" id="IPR000421">
    <property type="entry name" value="FA58C"/>
</dbReference>
<keyword evidence="1" id="KW-0326">Glycosidase</keyword>
<gene>
    <name evidence="4" type="ORF">SAMN04489757_101111</name>
</gene>
<dbReference type="GO" id="GO:0016798">
    <property type="term" value="F:hydrolase activity, acting on glycosyl bonds"/>
    <property type="evidence" value="ECO:0007669"/>
    <property type="project" value="UniProtKB-KW"/>
</dbReference>
<dbReference type="Pfam" id="PF00754">
    <property type="entry name" value="F5_F8_type_C"/>
    <property type="match status" value="1"/>
</dbReference>
<name>A0A1I5BNA4_9FIRM</name>
<dbReference type="InterPro" id="IPR008979">
    <property type="entry name" value="Galactose-bd-like_sf"/>
</dbReference>
<keyword evidence="1" id="KW-0378">Hydrolase</keyword>